<dbReference type="PATRIC" id="fig|1365257.3.peg.1691"/>
<organism evidence="4 5">
    <name type="scientific">Pseudoalteromonas luteoviolacea S4060-1</name>
    <dbReference type="NCBI Taxonomy" id="1365257"/>
    <lineage>
        <taxon>Bacteria</taxon>
        <taxon>Pseudomonadati</taxon>
        <taxon>Pseudomonadota</taxon>
        <taxon>Gammaproteobacteria</taxon>
        <taxon>Alteromonadales</taxon>
        <taxon>Pseudoalteromonadaceae</taxon>
        <taxon>Pseudoalteromonas</taxon>
    </lineage>
</organism>
<dbReference type="Proteomes" id="UP000076661">
    <property type="component" value="Unassembled WGS sequence"/>
</dbReference>
<dbReference type="RefSeq" id="WP_063380682.1">
    <property type="nucleotide sequence ID" value="NZ_AUXX01000011.1"/>
</dbReference>
<dbReference type="EMBL" id="AUXX01000011">
    <property type="protein sequence ID" value="KZN67797.1"/>
    <property type="molecule type" value="Genomic_DNA"/>
</dbReference>
<feature type="domain" description="Endonuclease YhcR N-terminal" evidence="3">
    <location>
        <begin position="670"/>
        <end position="725"/>
    </location>
</feature>
<dbReference type="InterPro" id="IPR029062">
    <property type="entry name" value="Class_I_gatase-like"/>
</dbReference>
<reference evidence="4 5" key="1">
    <citation type="submission" date="2013-07" db="EMBL/GenBank/DDBJ databases">
        <title>Comparative Genomic and Metabolomic Analysis of Twelve Strains of Pseudoalteromonas luteoviolacea.</title>
        <authorList>
            <person name="Vynne N.G."/>
            <person name="Mansson M."/>
            <person name="Gram L."/>
        </authorList>
    </citation>
    <scope>NUCLEOTIDE SEQUENCE [LARGE SCALE GENOMIC DNA]</scope>
    <source>
        <strain evidence="4 5">S4060-1</strain>
    </source>
</reference>
<feature type="domain" description="Endonuclease YhcR N-terminal" evidence="3">
    <location>
        <begin position="471"/>
        <end position="526"/>
    </location>
</feature>
<comment type="caution">
    <text evidence="4">The sequence shown here is derived from an EMBL/GenBank/DDBJ whole genome shotgun (WGS) entry which is preliminary data.</text>
</comment>
<feature type="region of interest" description="Disordered" evidence="1">
    <location>
        <begin position="408"/>
        <end position="435"/>
    </location>
</feature>
<feature type="domain" description="Endonuclease YhcR N-terminal" evidence="3">
    <location>
        <begin position="567"/>
        <end position="621"/>
    </location>
</feature>
<protein>
    <recommendedName>
        <fullName evidence="3">Endonuclease YhcR N-terminal domain-containing protein</fullName>
    </recommendedName>
</protein>
<dbReference type="SUPFAM" id="SSF52317">
    <property type="entry name" value="Class I glutamine amidotransferase-like"/>
    <property type="match status" value="1"/>
</dbReference>
<dbReference type="InterPro" id="IPR045939">
    <property type="entry name" value="YhcR_N"/>
</dbReference>
<evidence type="ECO:0000256" key="2">
    <source>
        <dbReference type="SAM" id="SignalP"/>
    </source>
</evidence>
<keyword evidence="2" id="KW-0732">Signal</keyword>
<name>A0A162B7K6_9GAMM</name>
<evidence type="ECO:0000313" key="5">
    <source>
        <dbReference type="Proteomes" id="UP000076661"/>
    </source>
</evidence>
<proteinExistence type="predicted"/>
<sequence length="728" mass="78397">MTVNKLTLSVLLGAGLLAQSSFALAAAYDWNNTAPVKVPSAANNNGKTVYFDVSHGGVEGNADWVIDGAFSDFADALVQEGYTVKEYRGIDLNNDGRIRFYDDRTNGSNTNEAIITYDAIKDSDVFVLAETNRPFTLAEQAALEQYIASGKGIFFIADHYDADRNLNTWDATEVFNGYNRSDLSKYNMGGAYGDWRNPKAANAGWLVENFGIRFRFNGVDYKQGVSGVEPSSQTEGITQGVDPILMAAGATLAIVDPQKAKGLVYFSESDTPVKWRHAKDQGLYFGGKAEGPYAAIAKSGAGKAAFIGDSSPIEDATPKYRRQDNGNTKRTYPGWTDPGHASVLAVNIINWLATPESYQYFDGQNGHYSGFVTPTPMASQEMSDPNNGQPWGTPASGFDAWNTDTYKNNSFNAPYGDGQTNPDPDPDPTPTPGNAISVTDALAAAQNTPVVVVGKVTAAINGIYGLALSDLNNPATHIYVKLESNQRADFNPQLNPAILNQNIIVTGKRNSYMGEPGIRYVTDLQIAPSYMSVEQALATAQGEAIELTGRVKSGLNSIYALILEDLNDPSFTINIKLESSQRAQFSPELNPDILNATLVIKGVRDSYMSQPGVRQVSSITISSGNGNGDPDQGSDLSVSDVLALNNGQPVVVSGTITAAINNKYALELTDPSNAGNKLYIKLESSQRDTFSPLLNPELIGKRLRVEGIKNDYMSHPGVRSVSNLTLLN</sequence>
<accession>A0A162B7K6</accession>
<dbReference type="Pfam" id="PF19886">
    <property type="entry name" value="DUF6359"/>
    <property type="match status" value="3"/>
</dbReference>
<dbReference type="AlphaFoldDB" id="A0A162B7K6"/>
<feature type="signal peptide" evidence="2">
    <location>
        <begin position="1"/>
        <end position="25"/>
    </location>
</feature>
<evidence type="ECO:0000313" key="4">
    <source>
        <dbReference type="EMBL" id="KZN67797.1"/>
    </source>
</evidence>
<feature type="region of interest" description="Disordered" evidence="1">
    <location>
        <begin position="315"/>
        <end position="334"/>
    </location>
</feature>
<evidence type="ECO:0000259" key="3">
    <source>
        <dbReference type="Pfam" id="PF19886"/>
    </source>
</evidence>
<gene>
    <name evidence="4" type="ORF">N478_16375</name>
</gene>
<feature type="chain" id="PRO_5007831705" description="Endonuclease YhcR N-terminal domain-containing protein" evidence="2">
    <location>
        <begin position="26"/>
        <end position="728"/>
    </location>
</feature>
<evidence type="ECO:0000256" key="1">
    <source>
        <dbReference type="SAM" id="MobiDB-lite"/>
    </source>
</evidence>